<dbReference type="Proteomes" id="UP001320119">
    <property type="component" value="Chromosome"/>
</dbReference>
<proteinExistence type="predicted"/>
<dbReference type="KEGG" id="marq:MARGE09_P1971"/>
<name>A0AAN2BKA0_9GAMM</name>
<organism evidence="1 2">
    <name type="scientific">Marinagarivorans cellulosilyticus</name>
    <dbReference type="NCBI Taxonomy" id="2721545"/>
    <lineage>
        <taxon>Bacteria</taxon>
        <taxon>Pseudomonadati</taxon>
        <taxon>Pseudomonadota</taxon>
        <taxon>Gammaproteobacteria</taxon>
        <taxon>Cellvibrionales</taxon>
        <taxon>Cellvibrionaceae</taxon>
        <taxon>Marinagarivorans</taxon>
    </lineage>
</organism>
<accession>A0AAN2BKA0</accession>
<evidence type="ECO:0000313" key="1">
    <source>
        <dbReference type="EMBL" id="BCD97770.1"/>
    </source>
</evidence>
<evidence type="ECO:0000313" key="2">
    <source>
        <dbReference type="Proteomes" id="UP001320119"/>
    </source>
</evidence>
<dbReference type="AlphaFoldDB" id="A0AAN2BKA0"/>
<gene>
    <name evidence="1" type="ORF">MARGE09_P1971</name>
</gene>
<protein>
    <submittedName>
        <fullName evidence="1">Uncharacterized protein</fullName>
    </submittedName>
</protein>
<reference evidence="1 2" key="1">
    <citation type="journal article" date="2022" name="IScience">
        <title>An ultrasensitive nanofiber-based assay for enzymatic hydrolysis and deep-sea microbial degradation of cellulose.</title>
        <authorList>
            <person name="Tsudome M."/>
            <person name="Tachioka M."/>
            <person name="Miyazaki M."/>
            <person name="Uchimura K."/>
            <person name="Tsuda M."/>
            <person name="Takaki Y."/>
            <person name="Deguchi S."/>
        </authorList>
    </citation>
    <scope>NUCLEOTIDE SEQUENCE [LARGE SCALE GENOMIC DNA]</scope>
    <source>
        <strain evidence="1 2">GE09</strain>
    </source>
</reference>
<dbReference type="RefSeq" id="WP_236987250.1">
    <property type="nucleotide sequence ID" value="NZ_AP023086.1"/>
</dbReference>
<dbReference type="EMBL" id="AP023086">
    <property type="protein sequence ID" value="BCD97770.1"/>
    <property type="molecule type" value="Genomic_DNA"/>
</dbReference>
<sequence>MSDFNASLTTVLDKLQKGCWQEPLQNLANNFDHYPTPEFDIREELLSMLWGFTEAHEADPQIPLSTFVAIRLPKLTSWTLRATNIAGDQHKTWDPLSQPFIEFKDSSTHTTQATSAHPAEDIIKRWSRDNLK</sequence>
<keyword evidence="2" id="KW-1185">Reference proteome</keyword>